<proteinExistence type="predicted"/>
<comment type="caution">
    <text evidence="2">The sequence shown here is derived from an EMBL/GenBank/DDBJ whole genome shotgun (WGS) entry which is preliminary data.</text>
</comment>
<evidence type="ECO:0000313" key="3">
    <source>
        <dbReference type="Proteomes" id="UP001519641"/>
    </source>
</evidence>
<dbReference type="PANTHER" id="PTHR33990:SF1">
    <property type="entry name" value="PROTEIN YJDN"/>
    <property type="match status" value="1"/>
</dbReference>
<protein>
    <submittedName>
        <fullName evidence="2">VOC family protein</fullName>
    </submittedName>
</protein>
<dbReference type="Gene3D" id="3.10.180.10">
    <property type="entry name" value="2,3-Dihydroxybiphenyl 1,2-Dioxygenase, domain 1"/>
    <property type="match status" value="1"/>
</dbReference>
<feature type="domain" description="PhnB-like" evidence="1">
    <location>
        <begin position="7"/>
        <end position="131"/>
    </location>
</feature>
<evidence type="ECO:0000259" key="1">
    <source>
        <dbReference type="Pfam" id="PF06983"/>
    </source>
</evidence>
<dbReference type="InterPro" id="IPR028973">
    <property type="entry name" value="PhnB-like"/>
</dbReference>
<accession>A0ABS5VG75</accession>
<dbReference type="Proteomes" id="UP001519641">
    <property type="component" value="Unassembled WGS sequence"/>
</dbReference>
<dbReference type="SUPFAM" id="SSF54593">
    <property type="entry name" value="Glyoxalase/Bleomycin resistance protein/Dihydroxybiphenyl dioxygenase"/>
    <property type="match status" value="1"/>
</dbReference>
<evidence type="ECO:0000313" key="2">
    <source>
        <dbReference type="EMBL" id="MBT1588009.1"/>
    </source>
</evidence>
<keyword evidence="3" id="KW-1185">Reference proteome</keyword>
<name>A0ABS5VG75_9MICO</name>
<gene>
    <name evidence="2" type="ORF">KK097_09310</name>
</gene>
<dbReference type="CDD" id="cd06588">
    <property type="entry name" value="PhnB_like"/>
    <property type="match status" value="1"/>
</dbReference>
<dbReference type="EMBL" id="JAHEWS010000012">
    <property type="protein sequence ID" value="MBT1588009.1"/>
    <property type="molecule type" value="Genomic_DNA"/>
</dbReference>
<reference evidence="2 3" key="1">
    <citation type="submission" date="2021-05" db="EMBL/GenBank/DDBJ databases">
        <title>Whole genome sequence of Curtobacterium flaccumfaciens pv. flaccumfaciens strain CFBP 8819.</title>
        <authorList>
            <person name="Osdaghi E."/>
            <person name="Taghouti G."/>
            <person name="Portier P."/>
            <person name="Fazliarab A."/>
            <person name="Taghavi S.M."/>
            <person name="Briand M."/>
            <person name="Le-Saux M."/>
            <person name="Jacques M.-A."/>
        </authorList>
    </citation>
    <scope>NUCLEOTIDE SEQUENCE [LARGE SCALE GENOMIC DNA]</scope>
    <source>
        <strain evidence="2 3">CFBP 8819</strain>
    </source>
</reference>
<dbReference type="PANTHER" id="PTHR33990">
    <property type="entry name" value="PROTEIN YJDN-RELATED"/>
    <property type="match status" value="1"/>
</dbReference>
<sequence>MTVRLNPPLGFRSGAREALEFYHSVFGGTLTIGTFGEAGMSQDPADADKVMHGQLDGDQGLLLMASDAPSGMPTPAESSISLSLSGDDHQVLTRWWNGLAEGATIVEPLTEAPWGDTFGMLTDRHGVSWLVNISGATR</sequence>
<dbReference type="InterPro" id="IPR029068">
    <property type="entry name" value="Glyas_Bleomycin-R_OHBP_Dase"/>
</dbReference>
<dbReference type="RefSeq" id="WP_214544448.1">
    <property type="nucleotide sequence ID" value="NZ_JAHEWS010000012.1"/>
</dbReference>
<organism evidence="2 3">
    <name type="scientific">Curtobacterium aurantiacum</name>
    <dbReference type="NCBI Taxonomy" id="3236919"/>
    <lineage>
        <taxon>Bacteria</taxon>
        <taxon>Bacillati</taxon>
        <taxon>Actinomycetota</taxon>
        <taxon>Actinomycetes</taxon>
        <taxon>Micrococcales</taxon>
        <taxon>Microbacteriaceae</taxon>
        <taxon>Curtobacterium</taxon>
    </lineage>
</organism>
<dbReference type="Pfam" id="PF06983">
    <property type="entry name" value="3-dmu-9_3-mt"/>
    <property type="match status" value="1"/>
</dbReference>